<dbReference type="InterPro" id="IPR021834">
    <property type="entry name" value="DUF3426"/>
</dbReference>
<keyword evidence="2" id="KW-0812">Transmembrane</keyword>
<keyword evidence="2" id="KW-0472">Membrane</keyword>
<dbReference type="InterPro" id="IPR011723">
    <property type="entry name" value="Znf/thioredoxin_put"/>
</dbReference>
<dbReference type="AlphaFoldDB" id="A0A1S2NBG3"/>
<dbReference type="NCBIfam" id="TIGR02098">
    <property type="entry name" value="MJ0042_CXXC"/>
    <property type="match status" value="1"/>
</dbReference>
<feature type="compositionally biased region" description="Pro residues" evidence="1">
    <location>
        <begin position="167"/>
        <end position="181"/>
    </location>
</feature>
<evidence type="ECO:0000313" key="4">
    <source>
        <dbReference type="EMBL" id="OIJ42183.1"/>
    </source>
</evidence>
<feature type="compositionally biased region" description="Low complexity" evidence="1">
    <location>
        <begin position="137"/>
        <end position="149"/>
    </location>
</feature>
<evidence type="ECO:0000256" key="1">
    <source>
        <dbReference type="SAM" id="MobiDB-lite"/>
    </source>
</evidence>
<accession>A0A1S2NBG3</accession>
<evidence type="ECO:0000313" key="5">
    <source>
        <dbReference type="Proteomes" id="UP000180246"/>
    </source>
</evidence>
<gene>
    <name evidence="4" type="ORF">LO55_2071</name>
</gene>
<feature type="transmembrane region" description="Helical" evidence="2">
    <location>
        <begin position="230"/>
        <end position="252"/>
    </location>
</feature>
<sequence>MALATQCPHCGTLFRVAADQLKLRGGIVRCGACQQVFDGNAGLVDLNAPPSSPPSPPVAEPAITPGVPATDDTEQPIYTLEFDRALSPFGILPHATNEDQATVEPDTDAAVAELPVDEEIVAAPPPDEGLDRHEPAPESAPEPAARQPAPDAPPLLLRESAGGSPPIVSPAPALPPLPPKSPRARAADARSRRSKLTPTRIEETPKLRVPEIDEPEFVRRGRQREQSSKAVRIAMVAGSILLLLALAVQAMVSFRDVLAARYPALRPALVSTCALFRCQVGLPARPDALVIETGELITLGGNVYTLNTVLRNGGDLALAWPSIELTLNDADDKPLVRRVFGPRDYAPRMANASADNFAGFGARAEQPVKIHFRLEGLEPSGYHIAVFYP</sequence>
<evidence type="ECO:0000256" key="2">
    <source>
        <dbReference type="SAM" id="Phobius"/>
    </source>
</evidence>
<protein>
    <submittedName>
        <fullName evidence="4">Family finger-like domain protein</fullName>
    </submittedName>
</protein>
<dbReference type="Pfam" id="PF11906">
    <property type="entry name" value="DUF3426"/>
    <property type="match status" value="1"/>
</dbReference>
<feature type="region of interest" description="Disordered" evidence="1">
    <location>
        <begin position="122"/>
        <end position="203"/>
    </location>
</feature>
<comment type="caution">
    <text evidence="4">The sequence shown here is derived from an EMBL/GenBank/DDBJ whole genome shotgun (WGS) entry which is preliminary data.</text>
</comment>
<keyword evidence="2" id="KW-1133">Transmembrane helix</keyword>
<feature type="domain" description="Zinc finger/thioredoxin putative" evidence="3">
    <location>
        <begin position="3"/>
        <end position="38"/>
    </location>
</feature>
<dbReference type="RefSeq" id="WP_071361379.1">
    <property type="nucleotide sequence ID" value="NZ_JRYB01000001.1"/>
</dbReference>
<organism evidence="4 5">
    <name type="scientific">Massilia timonae</name>
    <dbReference type="NCBI Taxonomy" id="47229"/>
    <lineage>
        <taxon>Bacteria</taxon>
        <taxon>Pseudomonadati</taxon>
        <taxon>Pseudomonadota</taxon>
        <taxon>Betaproteobacteria</taxon>
        <taxon>Burkholderiales</taxon>
        <taxon>Oxalobacteraceae</taxon>
        <taxon>Telluria group</taxon>
        <taxon>Massilia</taxon>
    </lineage>
</organism>
<dbReference type="Pfam" id="PF13719">
    <property type="entry name" value="Zn_ribbon_5"/>
    <property type="match status" value="1"/>
</dbReference>
<evidence type="ECO:0000259" key="3">
    <source>
        <dbReference type="Pfam" id="PF13719"/>
    </source>
</evidence>
<reference evidence="4 5" key="1">
    <citation type="submission" date="2014-10" db="EMBL/GenBank/DDBJ databases">
        <authorList>
            <person name="Seo M.-J."/>
            <person name="Seok Y.J."/>
            <person name="Cha I.-T."/>
        </authorList>
    </citation>
    <scope>NUCLEOTIDE SEQUENCE [LARGE SCALE GENOMIC DNA]</scope>
    <source>
        <strain evidence="4 5">NEU</strain>
    </source>
</reference>
<dbReference type="Proteomes" id="UP000180246">
    <property type="component" value="Unassembled WGS sequence"/>
</dbReference>
<dbReference type="EMBL" id="JRYB01000001">
    <property type="protein sequence ID" value="OIJ42183.1"/>
    <property type="molecule type" value="Genomic_DNA"/>
</dbReference>
<proteinExistence type="predicted"/>
<name>A0A1S2NBG3_9BURK</name>